<dbReference type="Gene3D" id="3.40.50.150">
    <property type="entry name" value="Vaccinia Virus protein VP39"/>
    <property type="match status" value="1"/>
</dbReference>
<feature type="domain" description="Methyltransferase FkbM" evidence="1">
    <location>
        <begin position="5"/>
        <end position="51"/>
    </location>
</feature>
<gene>
    <name evidence="2" type="ORF">O7A05_34100</name>
</gene>
<dbReference type="SUPFAM" id="SSF53335">
    <property type="entry name" value="S-adenosyl-L-methionine-dependent methyltransferases"/>
    <property type="match status" value="1"/>
</dbReference>
<evidence type="ECO:0000313" key="2">
    <source>
        <dbReference type="EMBL" id="MEI9407126.1"/>
    </source>
</evidence>
<protein>
    <submittedName>
        <fullName evidence="2">FkbM family methyltransferase</fullName>
    </submittedName>
</protein>
<name>A0ABU8KPS1_9HYPH</name>
<dbReference type="GO" id="GO:0032259">
    <property type="term" value="P:methylation"/>
    <property type="evidence" value="ECO:0007669"/>
    <property type="project" value="UniProtKB-KW"/>
</dbReference>
<accession>A0ABU8KPS1</accession>
<dbReference type="Pfam" id="PF05050">
    <property type="entry name" value="Methyltransf_21"/>
    <property type="match status" value="1"/>
</dbReference>
<evidence type="ECO:0000259" key="1">
    <source>
        <dbReference type="Pfam" id="PF05050"/>
    </source>
</evidence>
<sequence>TGADICAELDVTHIRFLKVDTEGHDLKVIEGFQSLLASGSIDVIQFEYNYMSIYSRTFLRDFFAVLTPQMRIGRLLRDRIEYFAYAPALDNFIQANFIAVRADLAEGELAFLSRQ</sequence>
<dbReference type="EMBL" id="JAPYKO010000107">
    <property type="protein sequence ID" value="MEI9407126.1"/>
    <property type="molecule type" value="Genomic_DNA"/>
</dbReference>
<feature type="non-terminal residue" evidence="2">
    <location>
        <position position="1"/>
    </location>
</feature>
<proteinExistence type="predicted"/>
<keyword evidence="3" id="KW-1185">Reference proteome</keyword>
<dbReference type="InterPro" id="IPR006342">
    <property type="entry name" value="FkbM_mtfrase"/>
</dbReference>
<evidence type="ECO:0000313" key="3">
    <source>
        <dbReference type="Proteomes" id="UP001366503"/>
    </source>
</evidence>
<dbReference type="Proteomes" id="UP001366503">
    <property type="component" value="Unassembled WGS sequence"/>
</dbReference>
<comment type="caution">
    <text evidence="2">The sequence shown here is derived from an EMBL/GenBank/DDBJ whole genome shotgun (WGS) entry which is preliminary data.</text>
</comment>
<dbReference type="RefSeq" id="WP_337097804.1">
    <property type="nucleotide sequence ID" value="NZ_JAPYKO010000107.1"/>
</dbReference>
<organism evidence="2 3">
    <name type="scientific">Mesorhizobium argentiipisi</name>
    <dbReference type="NCBI Taxonomy" id="3015175"/>
    <lineage>
        <taxon>Bacteria</taxon>
        <taxon>Pseudomonadati</taxon>
        <taxon>Pseudomonadota</taxon>
        <taxon>Alphaproteobacteria</taxon>
        <taxon>Hyphomicrobiales</taxon>
        <taxon>Phyllobacteriaceae</taxon>
        <taxon>Mesorhizobium</taxon>
    </lineage>
</organism>
<dbReference type="InterPro" id="IPR029063">
    <property type="entry name" value="SAM-dependent_MTases_sf"/>
</dbReference>
<dbReference type="GO" id="GO:0008168">
    <property type="term" value="F:methyltransferase activity"/>
    <property type="evidence" value="ECO:0007669"/>
    <property type="project" value="UniProtKB-KW"/>
</dbReference>
<keyword evidence="2" id="KW-0489">Methyltransferase</keyword>
<keyword evidence="2" id="KW-0808">Transferase</keyword>
<reference evidence="2 3" key="1">
    <citation type="submission" date="2022-12" db="EMBL/GenBank/DDBJ databases">
        <authorList>
            <person name="Muema E."/>
        </authorList>
    </citation>
    <scope>NUCLEOTIDE SEQUENCE [LARGE SCALE GENOMIC DNA]</scope>
    <source>
        <strain evidence="3">1330</strain>
    </source>
</reference>